<organism evidence="1 2">
    <name type="scientific">Nannochloropsis gaditana</name>
    <dbReference type="NCBI Taxonomy" id="72520"/>
    <lineage>
        <taxon>Eukaryota</taxon>
        <taxon>Sar</taxon>
        <taxon>Stramenopiles</taxon>
        <taxon>Ochrophyta</taxon>
        <taxon>Eustigmatophyceae</taxon>
        <taxon>Eustigmatales</taxon>
        <taxon>Monodopsidaceae</taxon>
        <taxon>Nannochloropsis</taxon>
    </lineage>
</organism>
<dbReference type="EMBL" id="AZIL01000349">
    <property type="protein sequence ID" value="EWM28315.1"/>
    <property type="molecule type" value="Genomic_DNA"/>
</dbReference>
<protein>
    <submittedName>
        <fullName evidence="1">Uncharacterized protein</fullName>
    </submittedName>
</protein>
<dbReference type="Proteomes" id="UP000019335">
    <property type="component" value="Chromosome 5"/>
</dbReference>
<comment type="caution">
    <text evidence="1">The sequence shown here is derived from an EMBL/GenBank/DDBJ whole genome shotgun (WGS) entry which is preliminary data.</text>
</comment>
<keyword evidence="2" id="KW-1185">Reference proteome</keyword>
<dbReference type="AlphaFoldDB" id="W7TMI9"/>
<evidence type="ECO:0000313" key="1">
    <source>
        <dbReference type="EMBL" id="EWM28315.1"/>
    </source>
</evidence>
<reference evidence="1 2" key="1">
    <citation type="journal article" date="2014" name="Mol. Plant">
        <title>Chromosome Scale Genome Assembly and Transcriptome Profiling of Nannochloropsis gaditana in Nitrogen Depletion.</title>
        <authorList>
            <person name="Corteggiani Carpinelli E."/>
            <person name="Telatin A."/>
            <person name="Vitulo N."/>
            <person name="Forcato C."/>
            <person name="D'Angelo M."/>
            <person name="Schiavon R."/>
            <person name="Vezzi A."/>
            <person name="Giacometti G.M."/>
            <person name="Morosinotto T."/>
            <person name="Valle G."/>
        </authorList>
    </citation>
    <scope>NUCLEOTIDE SEQUENCE [LARGE SCALE GENOMIC DNA]</scope>
    <source>
        <strain evidence="1 2">B-31</strain>
    </source>
</reference>
<proteinExistence type="predicted"/>
<accession>W7TMI9</accession>
<gene>
    <name evidence="1" type="ORF">Naga_100348g4</name>
</gene>
<name>W7TMI9_9STRA</name>
<evidence type="ECO:0000313" key="2">
    <source>
        <dbReference type="Proteomes" id="UP000019335"/>
    </source>
</evidence>
<sequence length="192" mass="21421">MWSREKGRSAGARKGSSITVEAGYHHRDREMTRHFTPVWVIKEGVGYNHIGDQYRWKEGGIAQGTQSNKGERENRSPYRLYPLGFRGVTASHQGAEKRQRGGGYTGAIVVMLASCLSRGLPLNNCADKRSVPVSFSEIFCPSKKDGRSTCRVRRGARQGVKNINPWTMDEHSFPSVIFFLFPQSTSASRSAP</sequence>